<dbReference type="PROSITE" id="PS50943">
    <property type="entry name" value="HTH_CROC1"/>
    <property type="match status" value="1"/>
</dbReference>
<comment type="caution">
    <text evidence="2">The sequence shown here is derived from an EMBL/GenBank/DDBJ whole genome shotgun (WGS) entry which is preliminary data.</text>
</comment>
<dbReference type="EMBL" id="JACHFQ010000001">
    <property type="protein sequence ID" value="MBB5224736.1"/>
    <property type="molecule type" value="Genomic_DNA"/>
</dbReference>
<dbReference type="CDD" id="cd00093">
    <property type="entry name" value="HTH_XRE"/>
    <property type="match status" value="1"/>
</dbReference>
<protein>
    <submittedName>
        <fullName evidence="2">Transcriptional regulator with XRE-family HTH domain</fullName>
    </submittedName>
</protein>
<evidence type="ECO:0000259" key="1">
    <source>
        <dbReference type="PROSITE" id="PS50943"/>
    </source>
</evidence>
<accession>A0A7W8G6Q0</accession>
<evidence type="ECO:0000313" key="2">
    <source>
        <dbReference type="EMBL" id="MBB5224736.1"/>
    </source>
</evidence>
<sequence length="108" mass="12184">MGNSFKENLREELEFNGISIKDLSVQTKIPRRSIDNYLNSRSSMPPADYACRIAKVLNTTVEKLVGENQAPVKNEKESQNAKIIYLLNQAKSEDKKAILQLLTTITSK</sequence>
<reference evidence="2 3" key="1">
    <citation type="submission" date="2020-08" db="EMBL/GenBank/DDBJ databases">
        <title>Genomic Encyclopedia of Type Strains, Phase IV (KMG-IV): sequencing the most valuable type-strain genomes for metagenomic binning, comparative biology and taxonomic classification.</title>
        <authorList>
            <person name="Goeker M."/>
        </authorList>
    </citation>
    <scope>NUCLEOTIDE SEQUENCE [LARGE SCALE GENOMIC DNA]</scope>
    <source>
        <strain evidence="2 3">DSM 103462</strain>
    </source>
</reference>
<dbReference type="InterPro" id="IPR010982">
    <property type="entry name" value="Lambda_DNA-bd_dom_sf"/>
</dbReference>
<feature type="domain" description="HTH cro/C1-type" evidence="1">
    <location>
        <begin position="9"/>
        <end position="64"/>
    </location>
</feature>
<dbReference type="SMART" id="SM00530">
    <property type="entry name" value="HTH_XRE"/>
    <property type="match status" value="1"/>
</dbReference>
<dbReference type="InterPro" id="IPR001387">
    <property type="entry name" value="Cro/C1-type_HTH"/>
</dbReference>
<dbReference type="Gene3D" id="1.10.260.40">
    <property type="entry name" value="lambda repressor-like DNA-binding domains"/>
    <property type="match status" value="1"/>
</dbReference>
<name>A0A7W8G6Q0_9SPIR</name>
<gene>
    <name evidence="2" type="ORF">HNP76_000076</name>
</gene>
<dbReference type="RefSeq" id="WP_184656341.1">
    <property type="nucleotide sequence ID" value="NZ_JACHFQ010000001.1"/>
</dbReference>
<dbReference type="AlphaFoldDB" id="A0A7W8G6Q0"/>
<proteinExistence type="predicted"/>
<organism evidence="2 3">
    <name type="scientific">Treponema ruminis</name>
    <dbReference type="NCBI Taxonomy" id="744515"/>
    <lineage>
        <taxon>Bacteria</taxon>
        <taxon>Pseudomonadati</taxon>
        <taxon>Spirochaetota</taxon>
        <taxon>Spirochaetia</taxon>
        <taxon>Spirochaetales</taxon>
        <taxon>Treponemataceae</taxon>
        <taxon>Treponema</taxon>
    </lineage>
</organism>
<dbReference type="GO" id="GO:0003677">
    <property type="term" value="F:DNA binding"/>
    <property type="evidence" value="ECO:0007669"/>
    <property type="project" value="InterPro"/>
</dbReference>
<dbReference type="SUPFAM" id="SSF47413">
    <property type="entry name" value="lambda repressor-like DNA-binding domains"/>
    <property type="match status" value="1"/>
</dbReference>
<dbReference type="Pfam" id="PF01381">
    <property type="entry name" value="HTH_3"/>
    <property type="match status" value="1"/>
</dbReference>
<evidence type="ECO:0000313" key="3">
    <source>
        <dbReference type="Proteomes" id="UP000518887"/>
    </source>
</evidence>
<keyword evidence="3" id="KW-1185">Reference proteome</keyword>
<dbReference type="Proteomes" id="UP000518887">
    <property type="component" value="Unassembled WGS sequence"/>
</dbReference>